<evidence type="ECO:0000256" key="1">
    <source>
        <dbReference type="SAM" id="MobiDB-lite"/>
    </source>
</evidence>
<comment type="caution">
    <text evidence="2">The sequence shown here is derived from an EMBL/GenBank/DDBJ whole genome shotgun (WGS) entry which is preliminary data.</text>
</comment>
<gene>
    <name evidence="2" type="ORF">FHW36_10661</name>
</gene>
<evidence type="ECO:0000313" key="2">
    <source>
        <dbReference type="EMBL" id="TWF38838.1"/>
    </source>
</evidence>
<keyword evidence="3" id="KW-1185">Reference proteome</keyword>
<protein>
    <submittedName>
        <fullName evidence="2">Uncharacterized protein DUF3127</fullName>
    </submittedName>
</protein>
<proteinExistence type="predicted"/>
<dbReference type="RefSeq" id="WP_145671273.1">
    <property type="nucleotide sequence ID" value="NZ_VIWO01000006.1"/>
</dbReference>
<dbReference type="InterPro" id="IPR021474">
    <property type="entry name" value="DUF3127"/>
</dbReference>
<name>A0A561PL48_9BACT</name>
<accession>A0A561PL48</accession>
<dbReference type="EMBL" id="VIWO01000006">
    <property type="protein sequence ID" value="TWF38838.1"/>
    <property type="molecule type" value="Genomic_DNA"/>
</dbReference>
<reference evidence="2 3" key="1">
    <citation type="submission" date="2019-06" db="EMBL/GenBank/DDBJ databases">
        <title>Sorghum-associated microbial communities from plants grown in Nebraska, USA.</title>
        <authorList>
            <person name="Schachtman D."/>
        </authorList>
    </citation>
    <scope>NUCLEOTIDE SEQUENCE [LARGE SCALE GENOMIC DNA]</scope>
    <source>
        <strain evidence="2 3">1209</strain>
    </source>
</reference>
<evidence type="ECO:0000313" key="3">
    <source>
        <dbReference type="Proteomes" id="UP000320811"/>
    </source>
</evidence>
<dbReference type="Pfam" id="PF11325">
    <property type="entry name" value="DUF3127"/>
    <property type="match status" value="1"/>
</dbReference>
<dbReference type="Proteomes" id="UP000320811">
    <property type="component" value="Unassembled WGS sequence"/>
</dbReference>
<dbReference type="AlphaFoldDB" id="A0A561PL48"/>
<feature type="region of interest" description="Disordered" evidence="1">
    <location>
        <begin position="106"/>
        <end position="129"/>
    </location>
</feature>
<organism evidence="2 3">
    <name type="scientific">Chitinophaga polysaccharea</name>
    <dbReference type="NCBI Taxonomy" id="1293035"/>
    <lineage>
        <taxon>Bacteria</taxon>
        <taxon>Pseudomonadati</taxon>
        <taxon>Bacteroidota</taxon>
        <taxon>Chitinophagia</taxon>
        <taxon>Chitinophagales</taxon>
        <taxon>Chitinophagaceae</taxon>
        <taxon>Chitinophaga</taxon>
    </lineage>
</organism>
<sequence>MSDQARITLSGTLINVFPTEQISDSFKKRVIWLREDTLDYAQTYSIEFVQDNCSKLDRYQPGMTVEVSVNLRGRLSSKNGKEYVFNQLQGWNIKKLGINSDPGAEYQEAEAAHYKQPDLQESAGDDLPF</sequence>
<dbReference type="OrthoDB" id="598142at2"/>